<dbReference type="SUPFAM" id="SSF56219">
    <property type="entry name" value="DNase I-like"/>
    <property type="match status" value="1"/>
</dbReference>
<dbReference type="FunFam" id="3.60.10.10:FF:000005">
    <property type="entry name" value="phosphatidylinositol 3,4,5-trisphosphate 5-phosphatase 1"/>
    <property type="match status" value="1"/>
</dbReference>
<dbReference type="GO" id="GO:0002376">
    <property type="term" value="P:immune system process"/>
    <property type="evidence" value="ECO:0007669"/>
    <property type="project" value="UniProtKB-KW"/>
</dbReference>
<dbReference type="PANTHER" id="PTHR46051">
    <property type="entry name" value="SH2 DOMAIN-CONTAINING PROTEIN"/>
    <property type="match status" value="1"/>
</dbReference>
<evidence type="ECO:0000256" key="9">
    <source>
        <dbReference type="ARBA" id="ARBA00022999"/>
    </source>
</evidence>
<dbReference type="SMART" id="SM00252">
    <property type="entry name" value="SH2"/>
    <property type="match status" value="1"/>
</dbReference>
<evidence type="ECO:0000256" key="2">
    <source>
        <dbReference type="ARBA" id="ARBA00004245"/>
    </source>
</evidence>
<dbReference type="OrthoDB" id="7862313at2759"/>
<evidence type="ECO:0000313" key="16">
    <source>
        <dbReference type="Proteomes" id="UP000287033"/>
    </source>
</evidence>
<dbReference type="GO" id="GO:0005829">
    <property type="term" value="C:cytosol"/>
    <property type="evidence" value="ECO:0007669"/>
    <property type="project" value="TreeGrafter"/>
</dbReference>
<dbReference type="STRING" id="137246.A0A401RZR6"/>
<evidence type="ECO:0000256" key="3">
    <source>
        <dbReference type="ARBA" id="ARBA00008734"/>
    </source>
</evidence>
<keyword evidence="16" id="KW-1185">Reference proteome</keyword>
<evidence type="ECO:0000256" key="5">
    <source>
        <dbReference type="ARBA" id="ARBA00022490"/>
    </source>
</evidence>
<sequence>MNDRWYHEDISRPMAESLLAKAAQDGSFLVRHSESCEGALALCLLYENCVYTYRIFINEDNLLSVQACAGVKPKNFEKMPDLIEYYKQENTGLVTNLRYPVERAEEVDGQEVAVGAANVVDSTAKIRNDASRSLVTEILARRLEQVDSAILAQAPQGFYKALCDYIEQDVLKDAEHINSSSVDMWQLRLLLSLLTKGLSSELIQTMSALEASQSLLDNQPAPGGSVQNQIACDGSVRRLLSTAEELSRMLSTIENQVKDFEPESPDADVEDRHSEIAPVTFEVKLDSFGIFLKLHLKVDIEQGKLIVKKSKDGPEDKFYSHNRILQLIKSQKFPNKLVIMIDSEVKKTQRKEYVFTDSKKREGFCQLLQLMKNKHSDFSEPDMINVFIGTWNMGNASPPADIRSWFLCHGQGKTQDDTAADIPHDIYIIGTQEDTQGEKEWVELIKSTLKDITYIKFKHIATQTLWNIRIVILAKPEHENRISHISTSSVKTGIANALGNKGAVGVSFMFNGTSFGFVNSHLTSGSEKKLRRNQNYINILRFLNLGDKKLGPFDITNRFTHLFWLGDLNYRVELPTQEAENIVEKIKQQQYQELLTKDQLIMEKNDKKVFLQFQEEDITFPPTYRYERDSREMYNFIKQKPTGLKYNLPSWCDRVLWKSYPNVHVMCQSYGCTTDIVTSDHSPVFATFEVGVSTQFVSKTDPNNAASPGTINFIRCEAKLKTKSKTRFFIEFYSSCLENLVKSAEGENQESRDENLTVVWSTLPELIPIISDPEYLLDQHILICIKSTDSYESYGEGCIALQANSNEITFNIPLEHRGEETGTFSGSYKLIISERKQREKTYDFIQLEKDEMISVKQSKANTHSEFPKTWDRPGRVTQKTSAQLLAEEAAAKVRDRVPLPSVPDTTSKDNSKPSSNPEGSRSKNPAMIHPRAEIPQPASPEEKPMLLISNPLYEAVDQKQGAILRKEQVVPRNLRKGAPAKAERFSSPLLHAANKPAQPGASKWSNRQELLPVPQSRRRSHTCSELRRPGQGTPHSGQVEADHSISGVTSLSEQPPSLVRPPLPMKSQKVLQLQHATKDYRETSVLPNHTKHRSNESLGQQASVS</sequence>
<organism evidence="15 16">
    <name type="scientific">Chiloscyllium punctatum</name>
    <name type="common">Brownbanded bambooshark</name>
    <name type="synonym">Hemiscyllium punctatum</name>
    <dbReference type="NCBI Taxonomy" id="137246"/>
    <lineage>
        <taxon>Eukaryota</taxon>
        <taxon>Metazoa</taxon>
        <taxon>Chordata</taxon>
        <taxon>Craniata</taxon>
        <taxon>Vertebrata</taxon>
        <taxon>Chondrichthyes</taxon>
        <taxon>Elasmobranchii</taxon>
        <taxon>Galeomorphii</taxon>
        <taxon>Galeoidea</taxon>
        <taxon>Orectolobiformes</taxon>
        <taxon>Hemiscylliidae</taxon>
        <taxon>Chiloscyllium</taxon>
    </lineage>
</organism>
<accession>A0A401RZR6</accession>
<evidence type="ECO:0000259" key="14">
    <source>
        <dbReference type="PROSITE" id="PS50001"/>
    </source>
</evidence>
<dbReference type="EMBL" id="BEZZ01000034">
    <property type="protein sequence ID" value="GCC23598.1"/>
    <property type="molecule type" value="Genomic_DNA"/>
</dbReference>
<reference evidence="15 16" key="1">
    <citation type="journal article" date="2018" name="Nat. Ecol. Evol.">
        <title>Shark genomes provide insights into elasmobranch evolution and the origin of vertebrates.</title>
        <authorList>
            <person name="Hara Y"/>
            <person name="Yamaguchi K"/>
            <person name="Onimaru K"/>
            <person name="Kadota M"/>
            <person name="Koyanagi M"/>
            <person name="Keeley SD"/>
            <person name="Tatsumi K"/>
            <person name="Tanaka K"/>
            <person name="Motone F"/>
            <person name="Kageyama Y"/>
            <person name="Nozu R"/>
            <person name="Adachi N"/>
            <person name="Nishimura O"/>
            <person name="Nakagawa R"/>
            <person name="Tanegashima C"/>
            <person name="Kiyatake I"/>
            <person name="Matsumoto R"/>
            <person name="Murakumo K"/>
            <person name="Nishida K"/>
            <person name="Terakita A"/>
            <person name="Kuratani S"/>
            <person name="Sato K"/>
            <person name="Hyodo S Kuraku.S."/>
        </authorList>
    </citation>
    <scope>NUCLEOTIDE SEQUENCE [LARGE SCALE GENOMIC DNA]</scope>
</reference>
<evidence type="ECO:0000256" key="7">
    <source>
        <dbReference type="ARBA" id="ARBA00022801"/>
    </source>
</evidence>
<comment type="similarity">
    <text evidence="3">Belongs to the inositol 1,4,5-trisphosphate 5-phosphatase family.</text>
</comment>
<evidence type="ECO:0000256" key="8">
    <source>
        <dbReference type="ARBA" id="ARBA00022859"/>
    </source>
</evidence>
<feature type="compositionally biased region" description="Polar residues" evidence="13">
    <location>
        <begin position="912"/>
        <end position="923"/>
    </location>
</feature>
<comment type="subcellular location">
    <subcellularLocation>
        <location evidence="2">Cytoplasm</location>
        <location evidence="2">Cytoskeleton</location>
    </subcellularLocation>
    <subcellularLocation>
        <location evidence="1">Membrane</location>
        <topology evidence="1">Peripheral membrane protein</topology>
    </subcellularLocation>
</comment>
<dbReference type="OMA" id="DSWFQCK"/>
<dbReference type="SMART" id="SM00128">
    <property type="entry name" value="IPPc"/>
    <property type="match status" value="1"/>
</dbReference>
<dbReference type="PROSITE" id="PS50001">
    <property type="entry name" value="SH2"/>
    <property type="match status" value="1"/>
</dbReference>
<dbReference type="Gene3D" id="3.60.10.10">
    <property type="entry name" value="Endonuclease/exonuclease/phosphatase"/>
    <property type="match status" value="1"/>
</dbReference>
<keyword evidence="6" id="KW-0597">Phosphoprotein</keyword>
<evidence type="ECO:0000256" key="13">
    <source>
        <dbReference type="SAM" id="MobiDB-lite"/>
    </source>
</evidence>
<dbReference type="Pfam" id="PF24147">
    <property type="entry name" value="C2_SHIP1-2_2nd"/>
    <property type="match status" value="1"/>
</dbReference>
<feature type="domain" description="SH2" evidence="14">
    <location>
        <begin position="5"/>
        <end position="101"/>
    </location>
</feature>
<evidence type="ECO:0000256" key="10">
    <source>
        <dbReference type="ARBA" id="ARBA00023136"/>
    </source>
</evidence>
<keyword evidence="5" id="KW-0963">Cytoplasm</keyword>
<dbReference type="Pfam" id="PF22669">
    <property type="entry name" value="Exo_endo_phos2"/>
    <property type="match status" value="1"/>
</dbReference>
<evidence type="ECO:0000256" key="11">
    <source>
        <dbReference type="ARBA" id="ARBA00023212"/>
    </source>
</evidence>
<feature type="compositionally biased region" description="Polar residues" evidence="13">
    <location>
        <begin position="1096"/>
        <end position="1105"/>
    </location>
</feature>
<dbReference type="SUPFAM" id="SSF55550">
    <property type="entry name" value="SH2 domain"/>
    <property type="match status" value="1"/>
</dbReference>
<dbReference type="InterPro" id="IPR000300">
    <property type="entry name" value="IPPc"/>
</dbReference>
<dbReference type="PANTHER" id="PTHR46051:SF3">
    <property type="entry name" value="PHOSPHATIDYLINOSITOL 3,4,5-TRISPHOSPHATE 5-PHOSPHATASE 1"/>
    <property type="match status" value="1"/>
</dbReference>
<feature type="region of interest" description="Disordered" evidence="13">
    <location>
        <begin position="974"/>
        <end position="1105"/>
    </location>
</feature>
<dbReference type="Proteomes" id="UP000287033">
    <property type="component" value="Unassembled WGS sequence"/>
</dbReference>
<keyword evidence="10" id="KW-0472">Membrane</keyword>
<gene>
    <name evidence="15" type="ORF">chiPu_0001996</name>
</gene>
<dbReference type="GO" id="GO:0045579">
    <property type="term" value="P:positive regulation of B cell differentiation"/>
    <property type="evidence" value="ECO:0007669"/>
    <property type="project" value="TreeGrafter"/>
</dbReference>
<proteinExistence type="inferred from homology"/>
<dbReference type="GO" id="GO:0016020">
    <property type="term" value="C:membrane"/>
    <property type="evidence" value="ECO:0007669"/>
    <property type="project" value="UniProtKB-SubCell"/>
</dbReference>
<dbReference type="InterPro" id="IPR036860">
    <property type="entry name" value="SH2_dom_sf"/>
</dbReference>
<dbReference type="GO" id="GO:0045659">
    <property type="term" value="P:negative regulation of neutrophil differentiation"/>
    <property type="evidence" value="ECO:0007669"/>
    <property type="project" value="TreeGrafter"/>
</dbReference>
<evidence type="ECO:0000256" key="6">
    <source>
        <dbReference type="ARBA" id="ARBA00022553"/>
    </source>
</evidence>
<keyword evidence="7" id="KW-0378">Hydrolase</keyword>
<feature type="region of interest" description="Disordered" evidence="13">
    <location>
        <begin position="889"/>
        <end position="928"/>
    </location>
</feature>
<dbReference type="GO" id="GO:0046856">
    <property type="term" value="P:phosphatidylinositol dephosphorylation"/>
    <property type="evidence" value="ECO:0007669"/>
    <property type="project" value="InterPro"/>
</dbReference>
<keyword evidence="8" id="KW-0391">Immunity</keyword>
<dbReference type="InterPro" id="IPR036691">
    <property type="entry name" value="Endo/exonu/phosph_ase_sf"/>
</dbReference>
<name>A0A401RZR6_CHIPU</name>
<dbReference type="Pfam" id="PF00017">
    <property type="entry name" value="SH2"/>
    <property type="match status" value="1"/>
</dbReference>
<dbReference type="InterPro" id="IPR057510">
    <property type="entry name" value="C2_SHIP1-2_first"/>
</dbReference>
<dbReference type="GO" id="GO:0045779">
    <property type="term" value="P:negative regulation of bone resorption"/>
    <property type="evidence" value="ECO:0007669"/>
    <property type="project" value="TreeGrafter"/>
</dbReference>
<keyword evidence="11" id="KW-0206">Cytoskeleton</keyword>
<dbReference type="EC" id="3.1.3.86" evidence="4"/>
<dbReference type="Pfam" id="PF24150">
    <property type="entry name" value="C2_SHIP1-2_first"/>
    <property type="match status" value="1"/>
</dbReference>
<evidence type="ECO:0000256" key="12">
    <source>
        <dbReference type="PROSITE-ProRule" id="PRU00191"/>
    </source>
</evidence>
<dbReference type="AlphaFoldDB" id="A0A401RZR6"/>
<comment type="caution">
    <text evidence="15">The sequence shown here is derived from an EMBL/GenBank/DDBJ whole genome shotgun (WGS) entry which is preliminary data.</text>
</comment>
<protein>
    <recommendedName>
        <fullName evidence="4">phosphatidylinositol-3,4,5-trisphosphate 5-phosphatase</fullName>
        <ecNumber evidence="4">3.1.3.86</ecNumber>
    </recommendedName>
</protein>
<dbReference type="GO" id="GO:0050776">
    <property type="term" value="P:regulation of immune response"/>
    <property type="evidence" value="ECO:0007669"/>
    <property type="project" value="TreeGrafter"/>
</dbReference>
<evidence type="ECO:0000256" key="1">
    <source>
        <dbReference type="ARBA" id="ARBA00004170"/>
    </source>
</evidence>
<dbReference type="InterPro" id="IPR000980">
    <property type="entry name" value="SH2"/>
</dbReference>
<dbReference type="GO" id="GO:0009968">
    <property type="term" value="P:negative regulation of signal transduction"/>
    <property type="evidence" value="ECO:0007669"/>
    <property type="project" value="TreeGrafter"/>
</dbReference>
<evidence type="ECO:0000256" key="4">
    <source>
        <dbReference type="ARBA" id="ARBA00012981"/>
    </source>
</evidence>
<dbReference type="GO" id="GO:0005856">
    <property type="term" value="C:cytoskeleton"/>
    <property type="evidence" value="ECO:0007669"/>
    <property type="project" value="UniProtKB-SubCell"/>
</dbReference>
<dbReference type="InterPro" id="IPR057509">
    <property type="entry name" value="C2_SHIP1-2_2nd"/>
</dbReference>
<dbReference type="Gene3D" id="3.30.505.10">
    <property type="entry name" value="SH2 domain"/>
    <property type="match status" value="1"/>
</dbReference>
<keyword evidence="9 12" id="KW-0727">SH2 domain</keyword>
<feature type="compositionally biased region" description="Polar residues" evidence="13">
    <location>
        <begin position="1046"/>
        <end position="1055"/>
    </location>
</feature>
<evidence type="ECO:0000313" key="15">
    <source>
        <dbReference type="EMBL" id="GCC23598.1"/>
    </source>
</evidence>
<dbReference type="GO" id="GO:0034485">
    <property type="term" value="F:phosphatidylinositol-3,4,5-trisphosphate 5-phosphatase activity"/>
    <property type="evidence" value="ECO:0007669"/>
    <property type="project" value="UniProtKB-EC"/>
</dbReference>
<dbReference type="PRINTS" id="PR00401">
    <property type="entry name" value="SH2DOMAIN"/>
</dbReference>